<dbReference type="PANTHER" id="PTHR31179">
    <property type="entry name" value="RAB GTPASE-BINDING EFFECTOR PROTEIN"/>
    <property type="match status" value="1"/>
</dbReference>
<dbReference type="GO" id="GO:0008083">
    <property type="term" value="F:growth factor activity"/>
    <property type="evidence" value="ECO:0007669"/>
    <property type="project" value="InterPro"/>
</dbReference>
<dbReference type="AlphaFoldDB" id="L9KL29"/>
<keyword evidence="16" id="KW-0324">Glycolysis</keyword>
<dbReference type="GO" id="GO:0030139">
    <property type="term" value="C:endocytic vesicle"/>
    <property type="evidence" value="ECO:0007669"/>
    <property type="project" value="TreeGrafter"/>
</dbReference>
<reference evidence="27" key="2">
    <citation type="journal article" date="2013" name="Nat. Commun.">
        <title>Genome of the Chinese tree shrew.</title>
        <authorList>
            <person name="Fan Y."/>
            <person name="Huang Z.Y."/>
            <person name="Cao C.C."/>
            <person name="Chen C.S."/>
            <person name="Chen Y.X."/>
            <person name="Fan D.D."/>
            <person name="He J."/>
            <person name="Hou H.L."/>
            <person name="Hu L."/>
            <person name="Hu X.T."/>
            <person name="Jiang X.T."/>
            <person name="Lai R."/>
            <person name="Lang Y.S."/>
            <person name="Liang B."/>
            <person name="Liao S.G."/>
            <person name="Mu D."/>
            <person name="Ma Y.Y."/>
            <person name="Niu Y.Y."/>
            <person name="Sun X.Q."/>
            <person name="Xia J.Q."/>
            <person name="Xiao J."/>
            <person name="Xiong Z.Q."/>
            <person name="Xu L."/>
            <person name="Yang L."/>
            <person name="Zhang Y."/>
            <person name="Zhao W."/>
            <person name="Zhao X.D."/>
            <person name="Zheng Y.T."/>
            <person name="Zhou J.M."/>
            <person name="Zhu Y.B."/>
            <person name="Zhang G.J."/>
            <person name="Wang J."/>
            <person name="Yao Y.G."/>
        </authorList>
    </citation>
    <scope>NUCLEOTIDE SEQUENCE [LARGE SCALE GENOMIC DNA]</scope>
</reference>
<dbReference type="Pfam" id="PF00044">
    <property type="entry name" value="Gp_dh_N"/>
    <property type="match status" value="2"/>
</dbReference>
<sequence length="1218" mass="139153">MENIKAIATVSENTKQEAIDEVKRQWREEVASLQAVMKETVRDYEHQFHLRLEQERSQWAQYRESAEREIADLRRRLSEGQEEENLENEMKKAQEDAEKLRSVVMPMEKEITALKEKLTEAEDKIKELEASKCQLRLRDTMVKVGVNGFGRVEHLVTRTTFNSGKVDVVAINDPFIDLNYIVYMFQYDFTHSKFNSTVKAENRKLVINGKFITIFQEQDHTNIKWSDAGTEYIVESTSVFTTLEKAEAHLKGRAKRVIISTPFANAPMFVIVLNRKNYNSLKIICDASCTNCLVTLAEVVSCDFSSDTHSSIFNAGARITLSGHFVKLISWYDNEFGCSNGVVNLIIHMASKCQLRLRDTMVKVGVNGFGRVEHLVTRTTFNSGKVDVVAINDPFIDLNYIVYMFQYDFTHSKFNSTVKAENRKLVINGKFITIFQEQDHTNIKWSDAGTEYIVESTSVFTTLEKAEAHLKGRAKRVIISTPFANAPMFVIVLNRKNYNSLKIICDASCTNCLVTLAEVVSCDFSSDTHSSIFNAGARITLSGHFVKLISWYDNEFGCSNGVVNLIIHMASKVKELNHYLEAEKSCRTDLEMYVAVLNTQKSVLQEDAEKLRKELHEVCHLLEQERQQHNQLKHTWQKANDQFLESQRLLMRDMQRMEIVLTSEQLRQVEELKKKDQEDDEQQRLNKRKDHKKTDPEEEVKIPVVCAFTQEESSAQLSNEEEHLDSTHGSVHSLDADLLLPSGDPFSKSDNDMFKDGLRRAQSTDSLGTSGSLQSKALGYNYKAKSAGNLDESDFGPLVGADSVSENFDTASLGSLQMPSGFMLTKDQERAIKAMTPEQEETASLLSSVTQGMESAYVSPSGYRLVSETEWNLLQKEVHNAGNKLGRRCDMCSNYEKQLQGIQIQEAETRDQVKKLQVMLRQANDQLEKTMKDKQELEDFIKQSTEDSSHQISVLVQRAQASEILLEELQQGFSQAKRDVQEQMAVLMQSREQVSEELVRLQKDNDSLQGKHSLHVSLQQAEDFILPDTTEALRDLVLKYRENIINVRTAADHMEEKLKAEILFLKEQIQAEQCLKENLEETLQLEIENCKEEIASISSLKAELERLKVERGQLECTLRETSQQLESLQEIKISLEEQLKKETAAKAATEQLMFEEKNKAQRLQTELDVSEQVQRDFVKLSQTLQVQLERIRQADSLERIRAILNDTKLTDINQLPET</sequence>
<dbReference type="CDD" id="cd05214">
    <property type="entry name" value="GAPDH_I_N"/>
    <property type="match status" value="2"/>
</dbReference>
<evidence type="ECO:0000259" key="25">
    <source>
        <dbReference type="SMART" id="SM00846"/>
    </source>
</evidence>
<dbReference type="eggNOG" id="KOG0993">
    <property type="taxonomic scope" value="Eukaryota"/>
</dbReference>
<feature type="domain" description="Glyceraldehyde 3-phosphate dehydrogenase NAD(P) binding" evidence="25">
    <location>
        <begin position="362"/>
        <end position="509"/>
    </location>
</feature>
<dbReference type="SMART" id="SM00846">
    <property type="entry name" value="Gp_dh_N"/>
    <property type="match status" value="2"/>
</dbReference>
<feature type="coiled-coil region" evidence="23">
    <location>
        <begin position="23"/>
        <end position="131"/>
    </location>
</feature>
<dbReference type="FunFam" id="3.40.50.720:FF:001161">
    <property type="entry name" value="Glyceraldehyde-3-phosphate dehydrogenase"/>
    <property type="match status" value="2"/>
</dbReference>
<keyword evidence="10" id="KW-0254">Endocytosis</keyword>
<dbReference type="InterPro" id="IPR003914">
    <property type="entry name" value="Rabaptin"/>
</dbReference>
<keyword evidence="13" id="KW-0653">Protein transport</keyword>
<proteinExistence type="inferred from homology"/>
<evidence type="ECO:0000256" key="13">
    <source>
        <dbReference type="ARBA" id="ARBA00022927"/>
    </source>
</evidence>
<evidence type="ECO:0000256" key="24">
    <source>
        <dbReference type="SAM" id="MobiDB-lite"/>
    </source>
</evidence>
<dbReference type="EC" id="1.2.1.12" evidence="6"/>
<evidence type="ECO:0000256" key="4">
    <source>
        <dbReference type="ARBA" id="ARBA00004869"/>
    </source>
</evidence>
<dbReference type="GO" id="GO:0055037">
    <property type="term" value="C:recycling endosome"/>
    <property type="evidence" value="ECO:0007669"/>
    <property type="project" value="UniProtKB-SubCell"/>
</dbReference>
<dbReference type="SUPFAM" id="SSF55347">
    <property type="entry name" value="Glyceraldehyde-3-phosphate dehydrogenase-like, C-terminal domain"/>
    <property type="match status" value="2"/>
</dbReference>
<feature type="coiled-coil region" evidence="23">
    <location>
        <begin position="1055"/>
        <end position="1166"/>
    </location>
</feature>
<accession>L9KL29</accession>
<evidence type="ECO:0000256" key="19">
    <source>
        <dbReference type="ARBA" id="ARBA00053463"/>
    </source>
</evidence>
<dbReference type="EMBL" id="KB320771">
    <property type="protein sequence ID" value="ELW63665.1"/>
    <property type="molecule type" value="Genomic_DNA"/>
</dbReference>
<keyword evidence="27" id="KW-1185">Reference proteome</keyword>
<evidence type="ECO:0000256" key="3">
    <source>
        <dbReference type="ARBA" id="ARBA00004541"/>
    </source>
</evidence>
<evidence type="ECO:0000256" key="8">
    <source>
        <dbReference type="ARBA" id="ARBA00022490"/>
    </source>
</evidence>
<evidence type="ECO:0000256" key="15">
    <source>
        <dbReference type="ARBA" id="ARBA00023054"/>
    </source>
</evidence>
<evidence type="ECO:0000256" key="10">
    <source>
        <dbReference type="ARBA" id="ARBA00022583"/>
    </source>
</evidence>
<dbReference type="InterPro" id="IPR015390">
    <property type="entry name" value="Rabaptin_Rab5-bd_dom"/>
</dbReference>
<evidence type="ECO:0000256" key="9">
    <source>
        <dbReference type="ARBA" id="ARBA00022553"/>
    </source>
</evidence>
<evidence type="ECO:0000313" key="27">
    <source>
        <dbReference type="Proteomes" id="UP000011518"/>
    </source>
</evidence>
<dbReference type="Gene3D" id="1.20.5.340">
    <property type="match status" value="1"/>
</dbReference>
<dbReference type="Proteomes" id="UP000011518">
    <property type="component" value="Unassembled WGS sequence"/>
</dbReference>
<dbReference type="Gene3D" id="1.20.5.730">
    <property type="entry name" value="Single helix bin"/>
    <property type="match status" value="1"/>
</dbReference>
<evidence type="ECO:0000313" key="26">
    <source>
        <dbReference type="EMBL" id="ELW63665.1"/>
    </source>
</evidence>
<keyword evidence="17" id="KW-0968">Cytoplasmic vesicle</keyword>
<keyword evidence="15 23" id="KW-0175">Coiled coil</keyword>
<dbReference type="FunFam" id="1.20.5.730:FF:000002">
    <property type="entry name" value="Rabaptin, RAB GTPase-binding effector protein 1"/>
    <property type="match status" value="1"/>
</dbReference>
<dbReference type="Gene3D" id="3.40.50.720">
    <property type="entry name" value="NAD(P)-binding Rossmann-like Domain"/>
    <property type="match status" value="2"/>
</dbReference>
<protein>
    <recommendedName>
        <fullName evidence="20">Rab GTPase-binding effector protein 1</fullName>
        <ecNumber evidence="6">1.2.1.12</ecNumber>
    </recommendedName>
    <alternativeName>
        <fullName evidence="22">Rabaptin-5</fullName>
    </alternativeName>
    <alternativeName>
        <fullName evidence="21">Rabaptin-5alpha</fullName>
    </alternativeName>
</protein>
<comment type="subcellular location">
    <subcellularLocation>
        <location evidence="3">Cytoplasmic vesicle</location>
    </subcellularLocation>
    <subcellularLocation>
        <location evidence="2">Early endosome</location>
    </subcellularLocation>
    <subcellularLocation>
        <location evidence="1">Recycling endosome</location>
    </subcellularLocation>
</comment>
<evidence type="ECO:0000256" key="1">
    <source>
        <dbReference type="ARBA" id="ARBA00004172"/>
    </source>
</evidence>
<feature type="region of interest" description="Disordered" evidence="24">
    <location>
        <begin position="671"/>
        <end position="698"/>
    </location>
</feature>
<evidence type="ECO:0000256" key="5">
    <source>
        <dbReference type="ARBA" id="ARBA00006603"/>
    </source>
</evidence>
<evidence type="ECO:0000256" key="16">
    <source>
        <dbReference type="ARBA" id="ARBA00023152"/>
    </source>
</evidence>
<evidence type="ECO:0000256" key="2">
    <source>
        <dbReference type="ARBA" id="ARBA00004412"/>
    </source>
</evidence>
<feature type="coiled-coil region" evidence="23">
    <location>
        <begin position="977"/>
        <end position="1011"/>
    </location>
</feature>
<reference evidence="27" key="1">
    <citation type="submission" date="2012-07" db="EMBL/GenBank/DDBJ databases">
        <title>Genome of the Chinese tree shrew, a rising model animal genetically related to primates.</title>
        <authorList>
            <person name="Zhang G."/>
            <person name="Fan Y."/>
            <person name="Yao Y."/>
            <person name="Huang Z."/>
        </authorList>
    </citation>
    <scope>NUCLEOTIDE SEQUENCE [LARGE SCALE GENOMIC DNA]</scope>
</reference>
<comment type="function">
    <text evidence="19">Rab effector protein acting as linker between gamma-adaptin, RAB4A and RAB5A. Involved in endocytic membrane fusion and membrane trafficking of recycling endosomes. Involved in KCNH1 channels trafficking to and from the cell membrane. Stimulates RABGEF1 mediated nucleotide exchange on RAB5A. Mediates the traffic of PKD1:PKD2 complex from the endoplasmic reticulum through the Golgi to the cilium.</text>
</comment>
<feature type="coiled-coil region" evidence="23">
    <location>
        <begin position="906"/>
        <end position="947"/>
    </location>
</feature>
<dbReference type="GO" id="GO:0006897">
    <property type="term" value="P:endocytosis"/>
    <property type="evidence" value="ECO:0007669"/>
    <property type="project" value="UniProtKB-KW"/>
</dbReference>
<dbReference type="GO" id="GO:0006915">
    <property type="term" value="P:apoptotic process"/>
    <property type="evidence" value="ECO:0007669"/>
    <property type="project" value="UniProtKB-KW"/>
</dbReference>
<keyword evidence="11" id="KW-0053">Apoptosis</keyword>
<dbReference type="STRING" id="246437.L9KL29"/>
<keyword evidence="14" id="KW-0007">Acetylation</keyword>
<feature type="domain" description="Glyceraldehyde 3-phosphate dehydrogenase NAD(P) binding" evidence="25">
    <location>
        <begin position="142"/>
        <end position="289"/>
    </location>
</feature>
<dbReference type="GO" id="GO:0004365">
    <property type="term" value="F:glyceraldehyde-3-phosphate dehydrogenase (NAD+) (phosphorylating) activity"/>
    <property type="evidence" value="ECO:0007669"/>
    <property type="project" value="UniProtKB-EC"/>
</dbReference>
<evidence type="ECO:0000256" key="6">
    <source>
        <dbReference type="ARBA" id="ARBA00013119"/>
    </source>
</evidence>
<evidence type="ECO:0000256" key="18">
    <source>
        <dbReference type="ARBA" id="ARBA00047698"/>
    </source>
</evidence>
<gene>
    <name evidence="26" type="ORF">TREES_T100004142</name>
</gene>
<evidence type="ECO:0000256" key="11">
    <source>
        <dbReference type="ARBA" id="ARBA00022703"/>
    </source>
</evidence>
<dbReference type="Pfam" id="PF03528">
    <property type="entry name" value="Rabaptin"/>
    <property type="match status" value="2"/>
</dbReference>
<dbReference type="InterPro" id="IPR020828">
    <property type="entry name" value="GlycerAld_3-P_DH_NAD(P)-bd"/>
</dbReference>
<dbReference type="InParanoid" id="L9KL29"/>
<comment type="pathway">
    <text evidence="4">Carbohydrate degradation; glycolysis; pyruvate from D-glyceraldehyde 3-phosphate: step 1/5.</text>
</comment>
<comment type="similarity">
    <text evidence="5">Belongs to the rabaptin family.</text>
</comment>
<organism evidence="26 27">
    <name type="scientific">Tupaia chinensis</name>
    <name type="common">Chinese tree shrew</name>
    <name type="synonym">Tupaia belangeri chinensis</name>
    <dbReference type="NCBI Taxonomy" id="246437"/>
    <lineage>
        <taxon>Eukaryota</taxon>
        <taxon>Metazoa</taxon>
        <taxon>Chordata</taxon>
        <taxon>Craniata</taxon>
        <taxon>Vertebrata</taxon>
        <taxon>Euteleostomi</taxon>
        <taxon>Mammalia</taxon>
        <taxon>Eutheria</taxon>
        <taxon>Euarchontoglires</taxon>
        <taxon>Scandentia</taxon>
        <taxon>Tupaiidae</taxon>
        <taxon>Tupaia</taxon>
    </lineage>
</organism>
<dbReference type="Pfam" id="PF09311">
    <property type="entry name" value="Rab5-bind"/>
    <property type="match status" value="1"/>
</dbReference>
<dbReference type="InterPro" id="IPR018514">
    <property type="entry name" value="Rabaptin_CC"/>
</dbReference>
<keyword evidence="9" id="KW-0597">Phosphoprotein</keyword>
<comment type="catalytic activity">
    <reaction evidence="18">
        <text>D-glyceraldehyde 3-phosphate + phosphate + NAD(+) = (2R)-3-phospho-glyceroyl phosphate + NADH + H(+)</text>
        <dbReference type="Rhea" id="RHEA:10300"/>
        <dbReference type="ChEBI" id="CHEBI:15378"/>
        <dbReference type="ChEBI" id="CHEBI:43474"/>
        <dbReference type="ChEBI" id="CHEBI:57540"/>
        <dbReference type="ChEBI" id="CHEBI:57604"/>
        <dbReference type="ChEBI" id="CHEBI:57945"/>
        <dbReference type="ChEBI" id="CHEBI:59776"/>
        <dbReference type="EC" id="1.2.1.12"/>
    </reaction>
</comment>
<evidence type="ECO:0000256" key="14">
    <source>
        <dbReference type="ARBA" id="ARBA00022990"/>
    </source>
</evidence>
<keyword evidence="12" id="KW-0967">Endosome</keyword>
<dbReference type="InterPro" id="IPR036291">
    <property type="entry name" value="NAD(P)-bd_dom_sf"/>
</dbReference>
<dbReference type="GO" id="GO:0015031">
    <property type="term" value="P:protein transport"/>
    <property type="evidence" value="ECO:0007669"/>
    <property type="project" value="UniProtKB-KW"/>
</dbReference>
<dbReference type="SUPFAM" id="SSF103652">
    <property type="entry name" value="G protein-binding domain"/>
    <property type="match status" value="2"/>
</dbReference>
<feature type="coiled-coil region" evidence="23">
    <location>
        <begin position="594"/>
        <end position="642"/>
    </location>
</feature>
<evidence type="ECO:0000256" key="21">
    <source>
        <dbReference type="ARBA" id="ARBA00077424"/>
    </source>
</evidence>
<keyword evidence="7" id="KW-0813">Transport</keyword>
<dbReference type="FunCoup" id="L9KL29">
    <property type="interactions" value="1457"/>
</dbReference>
<name>L9KL29_TUPCH</name>
<dbReference type="FunFam" id="1.20.5.340:FF:000022">
    <property type="entry name" value="Rabaptin, RAB GTPase-binding effector protein 1"/>
    <property type="match status" value="1"/>
</dbReference>
<dbReference type="GO" id="GO:0006096">
    <property type="term" value="P:glycolytic process"/>
    <property type="evidence" value="ECO:0007669"/>
    <property type="project" value="UniProtKB-KW"/>
</dbReference>
<evidence type="ECO:0000256" key="20">
    <source>
        <dbReference type="ARBA" id="ARBA00069951"/>
    </source>
</evidence>
<dbReference type="SUPFAM" id="SSF51735">
    <property type="entry name" value="NAD(P)-binding Rossmann-fold domains"/>
    <property type="match status" value="2"/>
</dbReference>
<dbReference type="PANTHER" id="PTHR31179:SF5">
    <property type="entry name" value="RAB GTPASE-BINDING EFFECTOR PROTEIN 1"/>
    <property type="match status" value="1"/>
</dbReference>
<evidence type="ECO:0000256" key="7">
    <source>
        <dbReference type="ARBA" id="ARBA00022448"/>
    </source>
</evidence>
<evidence type="ECO:0000256" key="22">
    <source>
        <dbReference type="ARBA" id="ARBA00081948"/>
    </source>
</evidence>
<dbReference type="GO" id="GO:0005769">
    <property type="term" value="C:early endosome"/>
    <property type="evidence" value="ECO:0007669"/>
    <property type="project" value="UniProtKB-SubCell"/>
</dbReference>
<dbReference type="GO" id="GO:0006893">
    <property type="term" value="P:Golgi to plasma membrane transport"/>
    <property type="evidence" value="ECO:0007669"/>
    <property type="project" value="TreeGrafter"/>
</dbReference>
<dbReference type="GO" id="GO:0051287">
    <property type="term" value="F:NAD binding"/>
    <property type="evidence" value="ECO:0007669"/>
    <property type="project" value="InterPro"/>
</dbReference>
<evidence type="ECO:0000256" key="17">
    <source>
        <dbReference type="ARBA" id="ARBA00023329"/>
    </source>
</evidence>
<evidence type="ECO:0000256" key="12">
    <source>
        <dbReference type="ARBA" id="ARBA00022753"/>
    </source>
</evidence>
<evidence type="ECO:0000256" key="23">
    <source>
        <dbReference type="SAM" id="Coils"/>
    </source>
</evidence>
<keyword evidence="8" id="KW-0963">Cytoplasm</keyword>
<dbReference type="GO" id="GO:0005096">
    <property type="term" value="F:GTPase activator activity"/>
    <property type="evidence" value="ECO:0007669"/>
    <property type="project" value="InterPro"/>
</dbReference>